<evidence type="ECO:0000313" key="3">
    <source>
        <dbReference type="EMBL" id="RCV30533.1"/>
    </source>
</evidence>
<gene>
    <name evidence="3" type="ORF">SETIT_6G103100v2</name>
</gene>
<sequence>MRQLGLPVLATLFANTRIYPEIQQQKEAENSGSEYNGEDEPNSDGHLSDDGLEPETELGYSIVSNLNMWIACSLHLMFISQSYKTTTKKNCAADVIVVTNQAEICNQPTKKADAGEQNGCLTRDKHIKTELNLSEAATMNDVNENGEIEGANVFEEFRSLCLSFKRPNSVMIAAKFATECNIAVRNHVPIFSHWKEYKKHPKIIKGYIDRVGTKFHMDVKAAPMKKACVAMMKKAIRQQRYKLKKRYFDALPLHLVPKTSPVTSMTDEQWDKLANKYKNEPSNALELFKEMHYSKKKGFAPAVQSLIVEMEKLNELVDDGLEPKDVTDVVYKALVQKTMKNIFLVNVGLRSKGTCVSERDLEEELVVEKQTSSDLREVIKTQQQQMEEMMKKFEELETARVKQEGELKKKQADTDALIRPLMSMVPGCQAKW</sequence>
<evidence type="ECO:0000256" key="1">
    <source>
        <dbReference type="SAM" id="Coils"/>
    </source>
</evidence>
<organism evidence="3">
    <name type="scientific">Setaria italica</name>
    <name type="common">Foxtail millet</name>
    <name type="synonym">Panicum italicum</name>
    <dbReference type="NCBI Taxonomy" id="4555"/>
    <lineage>
        <taxon>Eukaryota</taxon>
        <taxon>Viridiplantae</taxon>
        <taxon>Streptophyta</taxon>
        <taxon>Embryophyta</taxon>
        <taxon>Tracheophyta</taxon>
        <taxon>Spermatophyta</taxon>
        <taxon>Magnoliopsida</taxon>
        <taxon>Liliopsida</taxon>
        <taxon>Poales</taxon>
        <taxon>Poaceae</taxon>
        <taxon>PACMAD clade</taxon>
        <taxon>Panicoideae</taxon>
        <taxon>Panicodae</taxon>
        <taxon>Paniceae</taxon>
        <taxon>Cenchrinae</taxon>
        <taxon>Setaria</taxon>
    </lineage>
</organism>
<keyword evidence="1" id="KW-0175">Coiled coil</keyword>
<proteinExistence type="predicted"/>
<dbReference type="PANTHER" id="PTHR33063">
    <property type="entry name" value="OS02G0583500 PROTEIN"/>
    <property type="match status" value="1"/>
</dbReference>
<dbReference type="PANTHER" id="PTHR33063:SF17">
    <property type="entry name" value="OS06G0271400 PROTEIN"/>
    <property type="match status" value="1"/>
</dbReference>
<protein>
    <submittedName>
        <fullName evidence="3">Uncharacterized protein</fullName>
    </submittedName>
</protein>
<dbReference type="AlphaFoldDB" id="A0A368RK69"/>
<evidence type="ECO:0000256" key="2">
    <source>
        <dbReference type="SAM" id="MobiDB-lite"/>
    </source>
</evidence>
<reference evidence="3" key="2">
    <citation type="submission" date="2015-07" db="EMBL/GenBank/DDBJ databases">
        <authorList>
            <person name="Noorani M."/>
        </authorList>
    </citation>
    <scope>NUCLEOTIDE SEQUENCE</scope>
    <source>
        <strain evidence="3">Yugu1</strain>
    </source>
</reference>
<feature type="region of interest" description="Disordered" evidence="2">
    <location>
        <begin position="26"/>
        <end position="53"/>
    </location>
</feature>
<dbReference type="OrthoDB" id="676843at2759"/>
<feature type="coiled-coil region" evidence="1">
    <location>
        <begin position="372"/>
        <end position="413"/>
    </location>
</feature>
<accession>A0A368RK69</accession>
<reference evidence="3" key="1">
    <citation type="journal article" date="2012" name="Nat. Biotechnol.">
        <title>Reference genome sequence of the model plant Setaria.</title>
        <authorList>
            <person name="Bennetzen J.L."/>
            <person name="Schmutz J."/>
            <person name="Wang H."/>
            <person name="Percifield R."/>
            <person name="Hawkins J."/>
            <person name="Pontaroli A.C."/>
            <person name="Estep M."/>
            <person name="Feng L."/>
            <person name="Vaughn J.N."/>
            <person name="Grimwood J."/>
            <person name="Jenkins J."/>
            <person name="Barry K."/>
            <person name="Lindquist E."/>
            <person name="Hellsten U."/>
            <person name="Deshpande S."/>
            <person name="Wang X."/>
            <person name="Wu X."/>
            <person name="Mitros T."/>
            <person name="Triplett J."/>
            <person name="Yang X."/>
            <person name="Ye C.Y."/>
            <person name="Mauro-Herrera M."/>
            <person name="Wang L."/>
            <person name="Li P."/>
            <person name="Sharma M."/>
            <person name="Sharma R."/>
            <person name="Ronald P.C."/>
            <person name="Panaud O."/>
            <person name="Kellogg E.A."/>
            <person name="Brutnell T.P."/>
            <person name="Doust A.N."/>
            <person name="Tuskan G.A."/>
            <person name="Rokhsar D."/>
            <person name="Devos K.M."/>
        </authorList>
    </citation>
    <scope>NUCLEOTIDE SEQUENCE [LARGE SCALE GENOMIC DNA]</scope>
    <source>
        <strain evidence="3">Yugu1</strain>
    </source>
</reference>
<name>A0A368RK69_SETIT</name>
<dbReference type="EMBL" id="CM003533">
    <property type="protein sequence ID" value="RCV30533.1"/>
    <property type="molecule type" value="Genomic_DNA"/>
</dbReference>